<protein>
    <recommendedName>
        <fullName evidence="9">Ion-translocating oxidoreductase complex subunit E</fullName>
        <ecNumber evidence="9">7.-.-.-</ecNumber>
    </recommendedName>
    <alternativeName>
        <fullName evidence="9">Rnf electron transport complex subunit E</fullName>
    </alternativeName>
</protein>
<evidence type="ECO:0000256" key="5">
    <source>
        <dbReference type="ARBA" id="ARBA00022967"/>
    </source>
</evidence>
<reference evidence="11" key="1">
    <citation type="submission" date="2021-10" db="EMBL/GenBank/DDBJ databases">
        <title>Marinomonas pontica sp. nov., isolated from the Black Sea.</title>
        <authorList>
            <person name="Zhao L.-H."/>
            <person name="Xue J.-H."/>
        </authorList>
    </citation>
    <scope>NUCLEOTIDE SEQUENCE</scope>
    <source>
        <strain evidence="11">E8</strain>
    </source>
</reference>
<evidence type="ECO:0000256" key="9">
    <source>
        <dbReference type="HAMAP-Rule" id="MF_00478"/>
    </source>
</evidence>
<feature type="transmembrane region" description="Helical" evidence="9">
    <location>
        <begin position="118"/>
        <end position="137"/>
    </location>
</feature>
<dbReference type="PANTHER" id="PTHR30586">
    <property type="entry name" value="ELECTRON TRANSPORT COMPLEX PROTEIN RNFE"/>
    <property type="match status" value="1"/>
</dbReference>
<feature type="transmembrane region" description="Helical" evidence="9">
    <location>
        <begin position="60"/>
        <end position="81"/>
    </location>
</feature>
<feature type="transmembrane region" description="Helical" evidence="9">
    <location>
        <begin position="93"/>
        <end position="112"/>
    </location>
</feature>
<comment type="similarity">
    <text evidence="9">Belongs to the NqrDE/RnfAE family.</text>
</comment>
<keyword evidence="7 9" id="KW-1133">Transmembrane helix</keyword>
<keyword evidence="12" id="KW-1185">Reference proteome</keyword>
<comment type="function">
    <text evidence="9">Part of a membrane-bound complex that couples electron transfer with translocation of ions across the membrane.</text>
</comment>
<keyword evidence="2 9" id="KW-0813">Transport</keyword>
<evidence type="ECO:0000256" key="7">
    <source>
        <dbReference type="ARBA" id="ARBA00022989"/>
    </source>
</evidence>
<evidence type="ECO:0000256" key="10">
    <source>
        <dbReference type="SAM" id="MobiDB-lite"/>
    </source>
</evidence>
<accession>A0A9X1IMU7</accession>
<dbReference type="InterPro" id="IPR010968">
    <property type="entry name" value="RnfE"/>
</dbReference>
<evidence type="ECO:0000256" key="3">
    <source>
        <dbReference type="ARBA" id="ARBA00022519"/>
    </source>
</evidence>
<keyword evidence="5 9" id="KW-1278">Translocase</keyword>
<dbReference type="GO" id="GO:0012505">
    <property type="term" value="C:endomembrane system"/>
    <property type="evidence" value="ECO:0007669"/>
    <property type="project" value="UniProtKB-SubCell"/>
</dbReference>
<comment type="subcellular location">
    <subcellularLocation>
        <location evidence="9">Cell inner membrane</location>
        <topology evidence="9">Multi-pass membrane protein</topology>
    </subcellularLocation>
    <subcellularLocation>
        <location evidence="1">Endomembrane system</location>
        <topology evidence="1">Multi-pass membrane protein</topology>
    </subcellularLocation>
</comment>
<comment type="subunit">
    <text evidence="9">The complex is composed of six subunits: RnfA, RnfB, RnfC, RnfD, RnfE and RnfG.</text>
</comment>
<evidence type="ECO:0000256" key="6">
    <source>
        <dbReference type="ARBA" id="ARBA00022982"/>
    </source>
</evidence>
<gene>
    <name evidence="9" type="primary">rnfE</name>
    <name evidence="11" type="ORF">LG368_09840</name>
</gene>
<evidence type="ECO:0000313" key="12">
    <source>
        <dbReference type="Proteomes" id="UP001139095"/>
    </source>
</evidence>
<dbReference type="NCBIfam" id="TIGR01948">
    <property type="entry name" value="rnfE"/>
    <property type="match status" value="1"/>
</dbReference>
<proteinExistence type="inferred from homology"/>
<evidence type="ECO:0000256" key="1">
    <source>
        <dbReference type="ARBA" id="ARBA00004127"/>
    </source>
</evidence>
<keyword evidence="3 9" id="KW-0997">Cell inner membrane</keyword>
<dbReference type="PANTHER" id="PTHR30586:SF0">
    <property type="entry name" value="ION-TRANSLOCATING OXIDOREDUCTASE COMPLEX SUBUNIT E"/>
    <property type="match status" value="1"/>
</dbReference>
<dbReference type="PIRSF" id="PIRSF006102">
    <property type="entry name" value="NQR_DE"/>
    <property type="match status" value="1"/>
</dbReference>
<evidence type="ECO:0000256" key="2">
    <source>
        <dbReference type="ARBA" id="ARBA00022448"/>
    </source>
</evidence>
<dbReference type="HAMAP" id="MF_00478">
    <property type="entry name" value="RsxE_RnfE"/>
    <property type="match status" value="1"/>
</dbReference>
<feature type="transmembrane region" description="Helical" evidence="9">
    <location>
        <begin position="205"/>
        <end position="224"/>
    </location>
</feature>
<dbReference type="RefSeq" id="WP_226754555.1">
    <property type="nucleotide sequence ID" value="NZ_JAJATW010000013.1"/>
</dbReference>
<sequence length="258" mass="27784">MSTSEETAVNLDTDDTAQDNQPSANYADIIYNGIWKNNPALVQLLGLCPMLAVTSTVVNALGLGLATLVVLVGSNIAVSLIRNYVADAVRLPAFVMIIASFTTCIELIMQAYTYELYQILGIFIPLIVTNCAILGRADAFASRNPVLPSALDGFMMGLGFMAILVALGAMRELIGQGTLFSDMQLLLGEAAIHWKWVVFDDYPNVLFVVLPPGAFIGLGLLIAGKNFLDEREKQRIAAQKAKDGPSNSKRVRVTGQVS</sequence>
<dbReference type="AlphaFoldDB" id="A0A9X1IMU7"/>
<dbReference type="GO" id="GO:0005886">
    <property type="term" value="C:plasma membrane"/>
    <property type="evidence" value="ECO:0007669"/>
    <property type="project" value="UniProtKB-SubCell"/>
</dbReference>
<dbReference type="EC" id="7.-.-.-" evidence="9"/>
<comment type="caution">
    <text evidence="11">The sequence shown here is derived from an EMBL/GenBank/DDBJ whole genome shotgun (WGS) entry which is preliminary data.</text>
</comment>
<evidence type="ECO:0000256" key="8">
    <source>
        <dbReference type="ARBA" id="ARBA00023136"/>
    </source>
</evidence>
<keyword evidence="9" id="KW-1003">Cell membrane</keyword>
<evidence type="ECO:0000313" key="11">
    <source>
        <dbReference type="EMBL" id="MCB5162202.1"/>
    </source>
</evidence>
<feature type="region of interest" description="Disordered" evidence="10">
    <location>
        <begin position="1"/>
        <end position="20"/>
    </location>
</feature>
<dbReference type="InterPro" id="IPR003667">
    <property type="entry name" value="NqrDE/RnfAE"/>
</dbReference>
<dbReference type="NCBIfam" id="NF009070">
    <property type="entry name" value="PRK12405.1"/>
    <property type="match status" value="1"/>
</dbReference>
<keyword evidence="6 9" id="KW-0249">Electron transport</keyword>
<evidence type="ECO:0000256" key="4">
    <source>
        <dbReference type="ARBA" id="ARBA00022692"/>
    </source>
</evidence>
<feature type="transmembrane region" description="Helical" evidence="9">
    <location>
        <begin position="149"/>
        <end position="170"/>
    </location>
</feature>
<organism evidence="11 12">
    <name type="scientific">Marinomonas algarum</name>
    <dbReference type="NCBI Taxonomy" id="2883105"/>
    <lineage>
        <taxon>Bacteria</taxon>
        <taxon>Pseudomonadati</taxon>
        <taxon>Pseudomonadota</taxon>
        <taxon>Gammaproteobacteria</taxon>
        <taxon>Oceanospirillales</taxon>
        <taxon>Oceanospirillaceae</taxon>
        <taxon>Marinomonas</taxon>
    </lineage>
</organism>
<dbReference type="EMBL" id="JAJATW010000013">
    <property type="protein sequence ID" value="MCB5162202.1"/>
    <property type="molecule type" value="Genomic_DNA"/>
</dbReference>
<feature type="region of interest" description="Disordered" evidence="10">
    <location>
        <begin position="238"/>
        <end position="258"/>
    </location>
</feature>
<dbReference type="Pfam" id="PF02508">
    <property type="entry name" value="Rnf-Nqr"/>
    <property type="match status" value="1"/>
</dbReference>
<keyword evidence="8 9" id="KW-0472">Membrane</keyword>
<dbReference type="Proteomes" id="UP001139095">
    <property type="component" value="Unassembled WGS sequence"/>
</dbReference>
<keyword evidence="4 9" id="KW-0812">Transmembrane</keyword>
<name>A0A9X1IMU7_9GAMM</name>
<dbReference type="GO" id="GO:0022900">
    <property type="term" value="P:electron transport chain"/>
    <property type="evidence" value="ECO:0007669"/>
    <property type="project" value="UniProtKB-UniRule"/>
</dbReference>